<dbReference type="InterPro" id="IPR003607">
    <property type="entry name" value="HD/PDEase_dom"/>
</dbReference>
<dbReference type="PANTHER" id="PTHR43155">
    <property type="entry name" value="CYCLIC DI-GMP PHOSPHODIESTERASE PA4108-RELATED"/>
    <property type="match status" value="1"/>
</dbReference>
<dbReference type="PROSITE" id="PS51831">
    <property type="entry name" value="HD"/>
    <property type="match status" value="1"/>
</dbReference>
<keyword evidence="1" id="KW-1133">Transmembrane helix</keyword>
<keyword evidence="1" id="KW-0472">Membrane</keyword>
<dbReference type="PANTHER" id="PTHR43155:SF2">
    <property type="entry name" value="CYCLIC DI-GMP PHOSPHODIESTERASE PA4108"/>
    <property type="match status" value="1"/>
</dbReference>
<dbReference type="EMBL" id="PNIL01000058">
    <property type="protein sequence ID" value="PMP67042.1"/>
    <property type="molecule type" value="Genomic_DNA"/>
</dbReference>
<organism evidence="4 5">
    <name type="scientific">Caldisericum exile</name>
    <dbReference type="NCBI Taxonomy" id="693075"/>
    <lineage>
        <taxon>Bacteria</taxon>
        <taxon>Pseudomonadati</taxon>
        <taxon>Caldisericota/Cryosericota group</taxon>
        <taxon>Caldisericota</taxon>
        <taxon>Caldisericia</taxon>
        <taxon>Caldisericales</taxon>
        <taxon>Caldisericaceae</taxon>
        <taxon>Caldisericum</taxon>
    </lineage>
</organism>
<dbReference type="InterPro" id="IPR006675">
    <property type="entry name" value="HDIG_dom"/>
</dbReference>
<evidence type="ECO:0000259" key="2">
    <source>
        <dbReference type="PROSITE" id="PS51831"/>
    </source>
</evidence>
<dbReference type="InterPro" id="IPR006674">
    <property type="entry name" value="HD_domain"/>
</dbReference>
<keyword evidence="1" id="KW-0812">Transmembrane</keyword>
<dbReference type="InterPro" id="IPR003018">
    <property type="entry name" value="GAF"/>
</dbReference>
<name>A0A2J6WDZ0_9BACT</name>
<dbReference type="Pfam" id="PF13185">
    <property type="entry name" value="GAF_2"/>
    <property type="match status" value="1"/>
</dbReference>
<dbReference type="SUPFAM" id="SSF55781">
    <property type="entry name" value="GAF domain-like"/>
    <property type="match status" value="1"/>
</dbReference>
<feature type="transmembrane region" description="Helical" evidence="1">
    <location>
        <begin position="6"/>
        <end position="24"/>
    </location>
</feature>
<protein>
    <submittedName>
        <fullName evidence="4">Uncharacterized protein</fullName>
    </submittedName>
</protein>
<dbReference type="SMART" id="SM00471">
    <property type="entry name" value="HDc"/>
    <property type="match status" value="1"/>
</dbReference>
<feature type="domain" description="HD" evidence="2">
    <location>
        <begin position="221"/>
        <end position="343"/>
    </location>
</feature>
<dbReference type="InterPro" id="IPR037522">
    <property type="entry name" value="HD_GYP_dom"/>
</dbReference>
<evidence type="ECO:0000256" key="1">
    <source>
        <dbReference type="SAM" id="Phobius"/>
    </source>
</evidence>
<comment type="caution">
    <text evidence="4">The sequence shown here is derived from an EMBL/GenBank/DDBJ whole genome shotgun (WGS) entry which is preliminary data.</text>
</comment>
<dbReference type="NCBIfam" id="TIGR00277">
    <property type="entry name" value="HDIG"/>
    <property type="match status" value="1"/>
</dbReference>
<dbReference type="Gene3D" id="3.30.450.40">
    <property type="match status" value="1"/>
</dbReference>
<dbReference type="SMART" id="SM00065">
    <property type="entry name" value="GAF"/>
    <property type="match status" value="1"/>
</dbReference>
<dbReference type="Pfam" id="PF13487">
    <property type="entry name" value="HD_5"/>
    <property type="match status" value="1"/>
</dbReference>
<gene>
    <name evidence="4" type="ORF">C0189_03905</name>
</gene>
<sequence>MNNINIFLLISLLISLTFAFYFFYRINELSKKIKRQEIILNGAQKLSRMLYELEEQENFLREMWNILKTVTNADEFTYFKFDGIDTLIPEYVEGIYRDQILKTRLKLGEGFSGKVALEKTPKYLNSANKSNIAKHIPGTPNEDSALLAVPIVFNDELYGVILLTKLGNKKFNEEELNRTETLVNMAASLIAEIRLVNTIKNSFIEMLKALITAVELKDTYTAGHSLRVSKIAEIIAENMGLPATEIARCRIGGLLHDIGKIGIKEDILKNDTPLTPELREDIIRHPELGYKLIKKLKILESVAETVLYHHEWFNGKGYPFHLKGSEIPISSRIVHVADAIDAMVSGRPHSKRKTLNEAMEELIRFSGIQFDPLVVKVALQSKEKIESILKEDIKESILDDEKLFEIL</sequence>
<evidence type="ECO:0000313" key="4">
    <source>
        <dbReference type="EMBL" id="PMP67042.1"/>
    </source>
</evidence>
<evidence type="ECO:0000313" key="5">
    <source>
        <dbReference type="Proteomes" id="UP000237040"/>
    </source>
</evidence>
<feature type="domain" description="HD-GYP" evidence="3">
    <location>
        <begin position="199"/>
        <end position="394"/>
    </location>
</feature>
<proteinExistence type="predicted"/>
<dbReference type="InterPro" id="IPR029016">
    <property type="entry name" value="GAF-like_dom_sf"/>
</dbReference>
<dbReference type="CDD" id="cd00077">
    <property type="entry name" value="HDc"/>
    <property type="match status" value="1"/>
</dbReference>
<evidence type="ECO:0000259" key="3">
    <source>
        <dbReference type="PROSITE" id="PS51832"/>
    </source>
</evidence>
<dbReference type="AlphaFoldDB" id="A0A2J6WDZ0"/>
<reference evidence="4 5" key="1">
    <citation type="submission" date="2018-01" db="EMBL/GenBank/DDBJ databases">
        <title>Metagenomic assembled genomes from two thermal pools in the Uzon Caldera, Kamchatka, Russia.</title>
        <authorList>
            <person name="Wilkins L."/>
            <person name="Ettinger C."/>
        </authorList>
    </citation>
    <scope>NUCLEOTIDE SEQUENCE [LARGE SCALE GENOMIC DNA]</scope>
    <source>
        <strain evidence="4">ZAV-07</strain>
    </source>
</reference>
<dbReference type="Proteomes" id="UP000237040">
    <property type="component" value="Unassembled WGS sequence"/>
</dbReference>
<accession>A0A2J6WDZ0</accession>
<dbReference type="Gene3D" id="1.10.3210.10">
    <property type="entry name" value="Hypothetical protein af1432"/>
    <property type="match status" value="1"/>
</dbReference>
<dbReference type="PROSITE" id="PS51832">
    <property type="entry name" value="HD_GYP"/>
    <property type="match status" value="1"/>
</dbReference>
<dbReference type="SUPFAM" id="SSF109604">
    <property type="entry name" value="HD-domain/PDEase-like"/>
    <property type="match status" value="1"/>
</dbReference>